<dbReference type="GO" id="GO:0050684">
    <property type="term" value="P:regulation of mRNA processing"/>
    <property type="evidence" value="ECO:0007669"/>
    <property type="project" value="TreeGrafter"/>
</dbReference>
<evidence type="ECO:0000256" key="1">
    <source>
        <dbReference type="ARBA" id="ARBA00012513"/>
    </source>
</evidence>
<dbReference type="Gene3D" id="1.10.510.10">
    <property type="entry name" value="Transferase(Phosphotransferase) domain 1"/>
    <property type="match status" value="1"/>
</dbReference>
<accession>A0A9N9Z115</accession>
<keyword evidence="3" id="KW-0808">Transferase</keyword>
<dbReference type="SMART" id="SM00220">
    <property type="entry name" value="S_TKc"/>
    <property type="match status" value="1"/>
</dbReference>
<proteinExistence type="predicted"/>
<dbReference type="GO" id="GO:0005634">
    <property type="term" value="C:nucleus"/>
    <property type="evidence" value="ECO:0007669"/>
    <property type="project" value="TreeGrafter"/>
</dbReference>
<protein>
    <recommendedName>
        <fullName evidence="1">non-specific serine/threonine protein kinase</fullName>
        <ecNumber evidence="1">2.7.11.1</ecNumber>
    </recommendedName>
</protein>
<evidence type="ECO:0000256" key="3">
    <source>
        <dbReference type="ARBA" id="ARBA00022679"/>
    </source>
</evidence>
<dbReference type="InterPro" id="IPR017441">
    <property type="entry name" value="Protein_kinase_ATP_BS"/>
</dbReference>
<dbReference type="InterPro" id="IPR000719">
    <property type="entry name" value="Prot_kinase_dom"/>
</dbReference>
<evidence type="ECO:0000259" key="10">
    <source>
        <dbReference type="PROSITE" id="PS50011"/>
    </source>
</evidence>
<comment type="catalytic activity">
    <reaction evidence="7">
        <text>L-threonyl-[protein] + ATP = O-phospho-L-threonyl-[protein] + ADP + H(+)</text>
        <dbReference type="Rhea" id="RHEA:46608"/>
        <dbReference type="Rhea" id="RHEA-COMP:11060"/>
        <dbReference type="Rhea" id="RHEA-COMP:11605"/>
        <dbReference type="ChEBI" id="CHEBI:15378"/>
        <dbReference type="ChEBI" id="CHEBI:30013"/>
        <dbReference type="ChEBI" id="CHEBI:30616"/>
        <dbReference type="ChEBI" id="CHEBI:61977"/>
        <dbReference type="ChEBI" id="CHEBI:456216"/>
        <dbReference type="EC" id="2.7.11.1"/>
    </reaction>
</comment>
<dbReference type="GO" id="GO:0004674">
    <property type="term" value="F:protein serine/threonine kinase activity"/>
    <property type="evidence" value="ECO:0007669"/>
    <property type="project" value="UniProtKB-KW"/>
</dbReference>
<dbReference type="EMBL" id="CABFOC020000018">
    <property type="protein sequence ID" value="CAH0047101.1"/>
    <property type="molecule type" value="Genomic_DNA"/>
</dbReference>
<dbReference type="Gene3D" id="3.30.200.20">
    <property type="entry name" value="Phosphorylase Kinase, domain 1"/>
    <property type="match status" value="1"/>
</dbReference>
<keyword evidence="2" id="KW-0723">Serine/threonine-protein kinase</keyword>
<dbReference type="OrthoDB" id="5979581at2759"/>
<evidence type="ECO:0000256" key="5">
    <source>
        <dbReference type="ARBA" id="ARBA00022777"/>
    </source>
</evidence>
<evidence type="ECO:0000256" key="2">
    <source>
        <dbReference type="ARBA" id="ARBA00022527"/>
    </source>
</evidence>
<keyword evidence="5" id="KW-0418">Kinase</keyword>
<dbReference type="Proteomes" id="UP000775872">
    <property type="component" value="Unassembled WGS sequence"/>
</dbReference>
<dbReference type="GO" id="GO:0000245">
    <property type="term" value="P:spliceosomal complex assembly"/>
    <property type="evidence" value="ECO:0007669"/>
    <property type="project" value="TreeGrafter"/>
</dbReference>
<comment type="catalytic activity">
    <reaction evidence="8">
        <text>L-seryl-[protein] + ATP = O-phospho-L-seryl-[protein] + ADP + H(+)</text>
        <dbReference type="Rhea" id="RHEA:17989"/>
        <dbReference type="Rhea" id="RHEA-COMP:9863"/>
        <dbReference type="Rhea" id="RHEA-COMP:11604"/>
        <dbReference type="ChEBI" id="CHEBI:15378"/>
        <dbReference type="ChEBI" id="CHEBI:29999"/>
        <dbReference type="ChEBI" id="CHEBI:30616"/>
        <dbReference type="ChEBI" id="CHEBI:83421"/>
        <dbReference type="ChEBI" id="CHEBI:456216"/>
        <dbReference type="EC" id="2.7.11.1"/>
    </reaction>
</comment>
<dbReference type="AlphaFoldDB" id="A0A9N9Z115"/>
<dbReference type="PANTHER" id="PTHR47634">
    <property type="entry name" value="PROTEIN KINASE DOMAIN-CONTAINING PROTEIN-RELATED"/>
    <property type="match status" value="1"/>
</dbReference>
<evidence type="ECO:0000256" key="4">
    <source>
        <dbReference type="ARBA" id="ARBA00022741"/>
    </source>
</evidence>
<evidence type="ECO:0000313" key="11">
    <source>
        <dbReference type="EMBL" id="CAH0047101.1"/>
    </source>
</evidence>
<dbReference type="Pfam" id="PF00069">
    <property type="entry name" value="Pkinase"/>
    <property type="match status" value="1"/>
</dbReference>
<feature type="binding site" evidence="9">
    <location>
        <position position="108"/>
    </location>
    <ligand>
        <name>ATP</name>
        <dbReference type="ChEBI" id="CHEBI:30616"/>
    </ligand>
</feature>
<reference evidence="11" key="1">
    <citation type="submission" date="2021-10" db="EMBL/GenBank/DDBJ databases">
        <authorList>
            <person name="Piombo E."/>
        </authorList>
    </citation>
    <scope>NUCLEOTIDE SEQUENCE</scope>
</reference>
<evidence type="ECO:0000256" key="8">
    <source>
        <dbReference type="ARBA" id="ARBA00048679"/>
    </source>
</evidence>
<dbReference type="PANTHER" id="PTHR47634:SF9">
    <property type="entry name" value="PROTEIN KINASE DOMAIN-CONTAINING PROTEIN-RELATED"/>
    <property type="match status" value="1"/>
</dbReference>
<dbReference type="PROSITE" id="PS00107">
    <property type="entry name" value="PROTEIN_KINASE_ATP"/>
    <property type="match status" value="1"/>
</dbReference>
<keyword evidence="12" id="KW-1185">Reference proteome</keyword>
<evidence type="ECO:0000256" key="6">
    <source>
        <dbReference type="ARBA" id="ARBA00022840"/>
    </source>
</evidence>
<dbReference type="InterPro" id="IPR011009">
    <property type="entry name" value="Kinase-like_dom_sf"/>
</dbReference>
<organism evidence="11 12">
    <name type="scientific">Clonostachys solani</name>
    <dbReference type="NCBI Taxonomy" id="160281"/>
    <lineage>
        <taxon>Eukaryota</taxon>
        <taxon>Fungi</taxon>
        <taxon>Dikarya</taxon>
        <taxon>Ascomycota</taxon>
        <taxon>Pezizomycotina</taxon>
        <taxon>Sordariomycetes</taxon>
        <taxon>Hypocreomycetidae</taxon>
        <taxon>Hypocreales</taxon>
        <taxon>Bionectriaceae</taxon>
        <taxon>Clonostachys</taxon>
    </lineage>
</organism>
<comment type="caution">
    <text evidence="11">The sequence shown here is derived from an EMBL/GenBank/DDBJ whole genome shotgun (WGS) entry which is preliminary data.</text>
</comment>
<gene>
    <name evidence="11" type="ORF">CSOL1703_00013340</name>
</gene>
<dbReference type="EC" id="2.7.11.1" evidence="1"/>
<dbReference type="GO" id="GO:0005524">
    <property type="term" value="F:ATP binding"/>
    <property type="evidence" value="ECO:0007669"/>
    <property type="project" value="UniProtKB-UniRule"/>
</dbReference>
<dbReference type="PROSITE" id="PS50011">
    <property type="entry name" value="PROTEIN_KINASE_DOM"/>
    <property type="match status" value="1"/>
</dbReference>
<dbReference type="InterPro" id="IPR051334">
    <property type="entry name" value="SRPK"/>
</dbReference>
<sequence>MRRRILLPQSAARPLIWGSRSLSVTSRASVASILSSKQPVQDPNAPVEEERYQFYDPKIFYPARIGEKLGGKYRLVSKLGWGTTSTVWLAKETKRGWFFQSHQYVALKIANSSDIARENANQEIEVSTHVLTASTSHPGHQLIRPVIDSFEIQGTNKAKHLCLVFEALRQPLSSVGRQLGHNGRLPPRVLRTIVPSILKSLDFLHTECRTVHTGILNPHCPQDPVFFLTTLDCADLKGDHFMIPFEDPSILDEYLRQQKKTPPMLKESQGRPIYESRREFGRLKRGIQIAKLTDFGLAVCDQKAGTLHFHSIQPLEYTAPEVLFKTGWTYSADIWNLGLVLWELVSNTSLLDGRAIGQPEFSHFTRYAQMIRLLGPPPAQLLDRVDKETYSRFYDERGSFRYPELVPGESFDLRKLTPIVNESDKAKFISFVRRMLAWLPEDRPTAGELLSDPWLEEEADPILNL</sequence>
<name>A0A9N9Z115_9HYPO</name>
<dbReference type="GO" id="GO:0005737">
    <property type="term" value="C:cytoplasm"/>
    <property type="evidence" value="ECO:0007669"/>
    <property type="project" value="TreeGrafter"/>
</dbReference>
<dbReference type="SUPFAM" id="SSF56112">
    <property type="entry name" value="Protein kinase-like (PK-like)"/>
    <property type="match status" value="1"/>
</dbReference>
<keyword evidence="4 9" id="KW-0547">Nucleotide-binding</keyword>
<feature type="domain" description="Protein kinase" evidence="10">
    <location>
        <begin position="73"/>
        <end position="455"/>
    </location>
</feature>
<keyword evidence="6 9" id="KW-0067">ATP-binding</keyword>
<evidence type="ECO:0000256" key="9">
    <source>
        <dbReference type="PROSITE-ProRule" id="PRU10141"/>
    </source>
</evidence>
<evidence type="ECO:0000256" key="7">
    <source>
        <dbReference type="ARBA" id="ARBA00047899"/>
    </source>
</evidence>
<evidence type="ECO:0000313" key="12">
    <source>
        <dbReference type="Proteomes" id="UP000775872"/>
    </source>
</evidence>